<dbReference type="PANTHER" id="PTHR48090">
    <property type="entry name" value="UNDECAPRENYL-PHOSPHATE 4-DEOXY-4-FORMAMIDO-L-ARABINOSE TRANSFERASE-RELATED"/>
    <property type="match status" value="1"/>
</dbReference>
<dbReference type="SUPFAM" id="SSF53448">
    <property type="entry name" value="Nucleotide-diphospho-sugar transferases"/>
    <property type="match status" value="1"/>
</dbReference>
<feature type="transmembrane region" description="Helical" evidence="1">
    <location>
        <begin position="292"/>
        <end position="317"/>
    </location>
</feature>
<dbReference type="STRING" id="1236989.JCM15548_1470"/>
<evidence type="ECO:0000259" key="2">
    <source>
        <dbReference type="Pfam" id="PF00535"/>
    </source>
</evidence>
<keyword evidence="3" id="KW-0808">Transferase</keyword>
<dbReference type="Pfam" id="PF00535">
    <property type="entry name" value="Glycos_transf_2"/>
    <property type="match status" value="1"/>
</dbReference>
<accession>A0A0E9LT24</accession>
<gene>
    <name evidence="3" type="ORF">JCM15548_1470</name>
</gene>
<dbReference type="GO" id="GO:0016757">
    <property type="term" value="F:glycosyltransferase activity"/>
    <property type="evidence" value="ECO:0007669"/>
    <property type="project" value="UniProtKB-KW"/>
</dbReference>
<dbReference type="EMBL" id="BAZW01000002">
    <property type="protein sequence ID" value="GAO28384.1"/>
    <property type="molecule type" value="Genomic_DNA"/>
</dbReference>
<sequence>MIVPYRNEAKTLPALLAALGQQNLSSHLFEVIAVNDHSEDGGENWLSGQNLFKGSLRRIDAQGQGKKSALKEGIACAKGPLIVTLDADCVPHRGWLKTLMDGFGQWEADMLIGPVKMRSSGSFLSRFESVDYWALQMSGAAAAMLGFPVFCSGANLAFKKSVWEEAVPHSSGTDVASGDDVFLLHAFKKLHKKICFLRHPSALVETSTSGSVGAFLRQRMRWGGKSTSYKDAAAIALAVIVFMANLWLLLLLAFWMLTGMPFRMFGLAFLLKVAADYFLLRQGRRLFDVRYSFLKHLLFSVMYPFGLVATAIGGLILPEKWK</sequence>
<feature type="transmembrane region" description="Helical" evidence="1">
    <location>
        <begin position="232"/>
        <end position="256"/>
    </location>
</feature>
<dbReference type="InterPro" id="IPR001173">
    <property type="entry name" value="Glyco_trans_2-like"/>
</dbReference>
<keyword evidence="4" id="KW-1185">Reference proteome</keyword>
<keyword evidence="3" id="KW-0328">Glycosyltransferase</keyword>
<evidence type="ECO:0000313" key="3">
    <source>
        <dbReference type="EMBL" id="GAO28384.1"/>
    </source>
</evidence>
<keyword evidence="1" id="KW-1133">Transmembrane helix</keyword>
<dbReference type="InterPro" id="IPR050256">
    <property type="entry name" value="Glycosyltransferase_2"/>
</dbReference>
<evidence type="ECO:0000313" key="4">
    <source>
        <dbReference type="Proteomes" id="UP000032900"/>
    </source>
</evidence>
<feature type="domain" description="Glycosyltransferase 2-like" evidence="2">
    <location>
        <begin position="2"/>
        <end position="159"/>
    </location>
</feature>
<proteinExistence type="predicted"/>
<dbReference type="InterPro" id="IPR029044">
    <property type="entry name" value="Nucleotide-diphossugar_trans"/>
</dbReference>
<keyword evidence="1" id="KW-0472">Membrane</keyword>
<dbReference type="Gene3D" id="3.90.550.10">
    <property type="entry name" value="Spore Coat Polysaccharide Biosynthesis Protein SpsA, Chain A"/>
    <property type="match status" value="1"/>
</dbReference>
<protein>
    <submittedName>
        <fullName evidence="3">N-acetylglucosaminyltransferase</fullName>
    </submittedName>
</protein>
<organism evidence="3 4">
    <name type="scientific">Geofilum rubicundum JCM 15548</name>
    <dbReference type="NCBI Taxonomy" id="1236989"/>
    <lineage>
        <taxon>Bacteria</taxon>
        <taxon>Pseudomonadati</taxon>
        <taxon>Bacteroidota</taxon>
        <taxon>Bacteroidia</taxon>
        <taxon>Marinilabiliales</taxon>
        <taxon>Marinilabiliaceae</taxon>
        <taxon>Geofilum</taxon>
    </lineage>
</organism>
<evidence type="ECO:0000256" key="1">
    <source>
        <dbReference type="SAM" id="Phobius"/>
    </source>
</evidence>
<dbReference type="PANTHER" id="PTHR48090:SF7">
    <property type="entry name" value="RFBJ PROTEIN"/>
    <property type="match status" value="1"/>
</dbReference>
<keyword evidence="1" id="KW-0812">Transmembrane</keyword>
<name>A0A0E9LT24_9BACT</name>
<reference evidence="3 4" key="1">
    <citation type="journal article" date="2015" name="Microbes Environ.">
        <title>Distribution and evolution of nitrogen fixation genes in the phylum bacteroidetes.</title>
        <authorList>
            <person name="Inoue J."/>
            <person name="Oshima K."/>
            <person name="Suda W."/>
            <person name="Sakamoto M."/>
            <person name="Iino T."/>
            <person name="Noda S."/>
            <person name="Hongoh Y."/>
            <person name="Hattori M."/>
            <person name="Ohkuma M."/>
        </authorList>
    </citation>
    <scope>NUCLEOTIDE SEQUENCE [LARGE SCALE GENOMIC DNA]</scope>
    <source>
        <strain evidence="3">JCM 15548</strain>
    </source>
</reference>
<dbReference type="AlphaFoldDB" id="A0A0E9LT24"/>
<comment type="caution">
    <text evidence="3">The sequence shown here is derived from an EMBL/GenBank/DDBJ whole genome shotgun (WGS) entry which is preliminary data.</text>
</comment>
<dbReference type="Proteomes" id="UP000032900">
    <property type="component" value="Unassembled WGS sequence"/>
</dbReference>